<sequence>MLRPAITNIEEDADGESPHTLEIGYHSSTPHTYTFEVSTLPWEDDEGPVAFCEQMEQGGETYSFNSDDLPAEVVETVEARGYTLREK</sequence>
<dbReference type="Proteomes" id="UP001596274">
    <property type="component" value="Unassembled WGS sequence"/>
</dbReference>
<organism evidence="1 2">
    <name type="scientific">Halorubrum pallidum</name>
    <dbReference type="NCBI Taxonomy" id="1526114"/>
    <lineage>
        <taxon>Archaea</taxon>
        <taxon>Methanobacteriati</taxon>
        <taxon>Methanobacteriota</taxon>
        <taxon>Stenosarchaea group</taxon>
        <taxon>Halobacteria</taxon>
        <taxon>Halobacteriales</taxon>
        <taxon>Haloferacaceae</taxon>
        <taxon>Halorubrum</taxon>
    </lineage>
</organism>
<evidence type="ECO:0000313" key="2">
    <source>
        <dbReference type="Proteomes" id="UP001596274"/>
    </source>
</evidence>
<reference evidence="1 2" key="1">
    <citation type="journal article" date="2019" name="Int. J. Syst. Evol. Microbiol.">
        <title>The Global Catalogue of Microorganisms (GCM) 10K type strain sequencing project: providing services to taxonomists for standard genome sequencing and annotation.</title>
        <authorList>
            <consortium name="The Broad Institute Genomics Platform"/>
            <consortium name="The Broad Institute Genome Sequencing Center for Infectious Disease"/>
            <person name="Wu L."/>
            <person name="Ma J."/>
        </authorList>
    </citation>
    <scope>NUCLEOTIDE SEQUENCE [LARGE SCALE GENOMIC DNA]</scope>
    <source>
        <strain evidence="1 2">PJ61</strain>
    </source>
</reference>
<evidence type="ECO:0000313" key="1">
    <source>
        <dbReference type="EMBL" id="MFC6770007.1"/>
    </source>
</evidence>
<protein>
    <submittedName>
        <fullName evidence="1">Uncharacterized protein</fullName>
    </submittedName>
</protein>
<proteinExistence type="predicted"/>
<keyword evidence="2" id="KW-1185">Reference proteome</keyword>
<gene>
    <name evidence="1" type="ORF">ACFQDD_00455</name>
</gene>
<accession>A0ABD5T298</accession>
<dbReference type="EMBL" id="JBHSWT010000009">
    <property type="protein sequence ID" value="MFC6770007.1"/>
    <property type="molecule type" value="Genomic_DNA"/>
</dbReference>
<comment type="caution">
    <text evidence="1">The sequence shown here is derived from an EMBL/GenBank/DDBJ whole genome shotgun (WGS) entry which is preliminary data.</text>
</comment>
<name>A0ABD5T298_9EURY</name>
<dbReference type="AlphaFoldDB" id="A0ABD5T298"/>